<proteinExistence type="predicted"/>
<dbReference type="EMBL" id="CAJVPL010000196">
    <property type="protein sequence ID" value="CAG8463536.1"/>
    <property type="molecule type" value="Genomic_DNA"/>
</dbReference>
<gene>
    <name evidence="1" type="ORF">AGERDE_LOCUS2377</name>
</gene>
<comment type="caution">
    <text evidence="1">The sequence shown here is derived from an EMBL/GenBank/DDBJ whole genome shotgun (WGS) entry which is preliminary data.</text>
</comment>
<sequence>MSAYSVKTLAGFIRPTYPPNISANGLVPNTTRKGNVPKKTSNAASPVIAELWAKEPQLVKNEYNN</sequence>
<reference evidence="1" key="1">
    <citation type="submission" date="2021-06" db="EMBL/GenBank/DDBJ databases">
        <authorList>
            <person name="Kallberg Y."/>
            <person name="Tangrot J."/>
            <person name="Rosling A."/>
        </authorList>
    </citation>
    <scope>NUCLEOTIDE SEQUENCE</scope>
    <source>
        <strain evidence="1">MT106</strain>
    </source>
</reference>
<evidence type="ECO:0000313" key="1">
    <source>
        <dbReference type="EMBL" id="CAG8463536.1"/>
    </source>
</evidence>
<dbReference type="OrthoDB" id="2308040at2759"/>
<organism evidence="1 2">
    <name type="scientific">Ambispora gerdemannii</name>
    <dbReference type="NCBI Taxonomy" id="144530"/>
    <lineage>
        <taxon>Eukaryota</taxon>
        <taxon>Fungi</taxon>
        <taxon>Fungi incertae sedis</taxon>
        <taxon>Mucoromycota</taxon>
        <taxon>Glomeromycotina</taxon>
        <taxon>Glomeromycetes</taxon>
        <taxon>Archaeosporales</taxon>
        <taxon>Ambisporaceae</taxon>
        <taxon>Ambispora</taxon>
    </lineage>
</organism>
<dbReference type="AlphaFoldDB" id="A0A9N8YZV1"/>
<keyword evidence="2" id="KW-1185">Reference proteome</keyword>
<evidence type="ECO:0000313" key="2">
    <source>
        <dbReference type="Proteomes" id="UP000789831"/>
    </source>
</evidence>
<protein>
    <submittedName>
        <fullName evidence="1">24_t:CDS:1</fullName>
    </submittedName>
</protein>
<accession>A0A9N8YZV1</accession>
<dbReference type="Proteomes" id="UP000789831">
    <property type="component" value="Unassembled WGS sequence"/>
</dbReference>
<name>A0A9N8YZV1_9GLOM</name>